<feature type="compositionally biased region" description="Basic and acidic residues" evidence="8">
    <location>
        <begin position="414"/>
        <end position="428"/>
    </location>
</feature>
<proteinExistence type="inferred from homology"/>
<feature type="region of interest" description="Disordered" evidence="8">
    <location>
        <begin position="385"/>
        <end position="439"/>
    </location>
</feature>
<dbReference type="GO" id="GO:0034473">
    <property type="term" value="P:U1 snRNA 3'-end processing"/>
    <property type="evidence" value="ECO:0007669"/>
    <property type="project" value="TreeGrafter"/>
</dbReference>
<name>A0A922I921_DERFA</name>
<dbReference type="InterPro" id="IPR033100">
    <property type="entry name" value="Rrp45"/>
</dbReference>
<evidence type="ECO:0000313" key="10">
    <source>
        <dbReference type="EMBL" id="KAH9522915.1"/>
    </source>
</evidence>
<feature type="domain" description="Exoribonuclease phosphorolytic" evidence="9">
    <location>
        <begin position="30"/>
        <end position="165"/>
    </location>
</feature>
<evidence type="ECO:0000256" key="1">
    <source>
        <dbReference type="ARBA" id="ARBA00004123"/>
    </source>
</evidence>
<dbReference type="EMBL" id="ASGP02000002">
    <property type="protein sequence ID" value="KAH9522915.1"/>
    <property type="molecule type" value="Genomic_DNA"/>
</dbReference>
<evidence type="ECO:0000256" key="3">
    <source>
        <dbReference type="ARBA" id="ARBA00006678"/>
    </source>
</evidence>
<dbReference type="GO" id="GO:0071035">
    <property type="term" value="P:nuclear polyadenylation-dependent rRNA catabolic process"/>
    <property type="evidence" value="ECO:0007669"/>
    <property type="project" value="TreeGrafter"/>
</dbReference>
<dbReference type="GO" id="GO:0071028">
    <property type="term" value="P:nuclear mRNA surveillance"/>
    <property type="evidence" value="ECO:0007669"/>
    <property type="project" value="TreeGrafter"/>
</dbReference>
<feature type="compositionally biased region" description="Acidic residues" evidence="8">
    <location>
        <begin position="385"/>
        <end position="394"/>
    </location>
</feature>
<dbReference type="GO" id="GO:0034475">
    <property type="term" value="P:U4 snRNA 3'-end processing"/>
    <property type="evidence" value="ECO:0007669"/>
    <property type="project" value="TreeGrafter"/>
</dbReference>
<evidence type="ECO:0000256" key="8">
    <source>
        <dbReference type="SAM" id="MobiDB-lite"/>
    </source>
</evidence>
<evidence type="ECO:0000259" key="9">
    <source>
        <dbReference type="Pfam" id="PF01138"/>
    </source>
</evidence>
<dbReference type="Proteomes" id="UP000790347">
    <property type="component" value="Unassembled WGS sequence"/>
</dbReference>
<accession>A0A922I921</accession>
<dbReference type="Gene3D" id="3.30.230.70">
    <property type="entry name" value="GHMP Kinase, N-terminal domain"/>
    <property type="match status" value="1"/>
</dbReference>
<dbReference type="PANTHER" id="PTHR11097:SF14">
    <property type="entry name" value="EXOSOME COMPLEX COMPONENT RRP45"/>
    <property type="match status" value="1"/>
</dbReference>
<dbReference type="GO" id="GO:0000177">
    <property type="term" value="C:cytoplasmic exosome (RNase complex)"/>
    <property type="evidence" value="ECO:0007669"/>
    <property type="project" value="TreeGrafter"/>
</dbReference>
<dbReference type="InterPro" id="IPR036345">
    <property type="entry name" value="ExoRNase_PH_dom2_sf"/>
</dbReference>
<reference evidence="10" key="2">
    <citation type="journal article" date="2022" name="Res Sq">
        <title>Comparative Genomics Reveals Insights into the Divergent Evolution of Astigmatic Mites and Household Pest Adaptations.</title>
        <authorList>
            <person name="Xiong Q."/>
            <person name="Wan A.T.-Y."/>
            <person name="Liu X.-Y."/>
            <person name="Fung C.S.-H."/>
            <person name="Xiao X."/>
            <person name="Malainual N."/>
            <person name="Hou J."/>
            <person name="Wang L."/>
            <person name="Wang M."/>
            <person name="Yang K."/>
            <person name="Cui Y."/>
            <person name="Leung E."/>
            <person name="Nong W."/>
            <person name="Shin S.-K."/>
            <person name="Au S."/>
            <person name="Jeong K.Y."/>
            <person name="Chew F.T."/>
            <person name="Hui J."/>
            <person name="Leung T.F."/>
            <person name="Tungtrongchitr A."/>
            <person name="Zhong N."/>
            <person name="Liu Z."/>
            <person name="Tsui S."/>
        </authorList>
    </citation>
    <scope>NUCLEOTIDE SEQUENCE</scope>
    <source>
        <strain evidence="10">Derf</strain>
        <tissue evidence="10">Whole organism</tissue>
    </source>
</reference>
<gene>
    <name evidence="10" type="primary">EXOSC9</name>
    <name evidence="10" type="ORF">DERF_006468</name>
</gene>
<dbReference type="GO" id="GO:0035925">
    <property type="term" value="F:mRNA 3'-UTR AU-rich region binding"/>
    <property type="evidence" value="ECO:0007669"/>
    <property type="project" value="TreeGrafter"/>
</dbReference>
<feature type="compositionally biased region" description="Basic and acidic residues" evidence="8">
    <location>
        <begin position="395"/>
        <end position="406"/>
    </location>
</feature>
<dbReference type="SUPFAM" id="SSF54211">
    <property type="entry name" value="Ribosomal protein S5 domain 2-like"/>
    <property type="match status" value="1"/>
</dbReference>
<comment type="subcellular location">
    <subcellularLocation>
        <location evidence="2">Cytoplasm</location>
    </subcellularLocation>
    <subcellularLocation>
        <location evidence="1">Nucleus</location>
    </subcellularLocation>
</comment>
<dbReference type="SUPFAM" id="SSF55666">
    <property type="entry name" value="Ribonuclease PH domain 2-like"/>
    <property type="match status" value="1"/>
</dbReference>
<comment type="caution">
    <text evidence="10">The sequence shown here is derived from an EMBL/GenBank/DDBJ whole genome shotgun (WGS) entry which is preliminary data.</text>
</comment>
<evidence type="ECO:0000256" key="6">
    <source>
        <dbReference type="ARBA" id="ARBA00022884"/>
    </source>
</evidence>
<protein>
    <recommendedName>
        <fullName evidence="4">Exosome complex component RRP45</fullName>
    </recommendedName>
    <alternativeName>
        <fullName evidence="7">Exosome component 9</fullName>
    </alternativeName>
</protein>
<dbReference type="CDD" id="cd11368">
    <property type="entry name" value="RNase_PH_RRP45"/>
    <property type="match status" value="1"/>
</dbReference>
<organism evidence="10 11">
    <name type="scientific">Dermatophagoides farinae</name>
    <name type="common">American house dust mite</name>
    <dbReference type="NCBI Taxonomy" id="6954"/>
    <lineage>
        <taxon>Eukaryota</taxon>
        <taxon>Metazoa</taxon>
        <taxon>Ecdysozoa</taxon>
        <taxon>Arthropoda</taxon>
        <taxon>Chelicerata</taxon>
        <taxon>Arachnida</taxon>
        <taxon>Acari</taxon>
        <taxon>Acariformes</taxon>
        <taxon>Sarcoptiformes</taxon>
        <taxon>Astigmata</taxon>
        <taxon>Psoroptidia</taxon>
        <taxon>Analgoidea</taxon>
        <taxon>Pyroglyphidae</taxon>
        <taxon>Dermatophagoidinae</taxon>
        <taxon>Dermatophagoides</taxon>
    </lineage>
</organism>
<evidence type="ECO:0000256" key="4">
    <source>
        <dbReference type="ARBA" id="ARBA00019572"/>
    </source>
</evidence>
<dbReference type="GO" id="GO:0071038">
    <property type="term" value="P:TRAMP-dependent tRNA surveillance pathway"/>
    <property type="evidence" value="ECO:0007669"/>
    <property type="project" value="TreeGrafter"/>
</dbReference>
<comment type="similarity">
    <text evidence="3">Belongs to the RNase PH family.</text>
</comment>
<keyword evidence="6" id="KW-0694">RNA-binding</keyword>
<dbReference type="InterPro" id="IPR050590">
    <property type="entry name" value="Exosome_comp_Rrp42_subfam"/>
</dbReference>
<dbReference type="InterPro" id="IPR001247">
    <property type="entry name" value="ExoRNase_PH_dom1"/>
</dbReference>
<dbReference type="InterPro" id="IPR027408">
    <property type="entry name" value="PNPase/RNase_PH_dom_sf"/>
</dbReference>
<dbReference type="PANTHER" id="PTHR11097">
    <property type="entry name" value="EXOSOME COMPLEX EXONUCLEASE RIBOSOMAL RNA PROCESSING PROTEIN"/>
    <property type="match status" value="1"/>
</dbReference>
<dbReference type="AlphaFoldDB" id="A0A922I921"/>
<reference evidence="10" key="1">
    <citation type="submission" date="2013-05" db="EMBL/GenBank/DDBJ databases">
        <authorList>
            <person name="Yim A.K.Y."/>
            <person name="Chan T.F."/>
            <person name="Ji K.M."/>
            <person name="Liu X.Y."/>
            <person name="Zhou J.W."/>
            <person name="Li R.Q."/>
            <person name="Yang K.Y."/>
            <person name="Li J."/>
            <person name="Li M."/>
            <person name="Law P.T.W."/>
            <person name="Wu Y.L."/>
            <person name="Cai Z.L."/>
            <person name="Qin H."/>
            <person name="Bao Y."/>
            <person name="Leung R.K.K."/>
            <person name="Ng P.K.S."/>
            <person name="Zou J."/>
            <person name="Zhong X.J."/>
            <person name="Ran P.X."/>
            <person name="Zhong N.S."/>
            <person name="Liu Z.G."/>
            <person name="Tsui S.K.W."/>
        </authorList>
    </citation>
    <scope>NUCLEOTIDE SEQUENCE</scope>
    <source>
        <strain evidence="10">Derf</strain>
        <tissue evidence="10">Whole organism</tissue>
    </source>
</reference>
<sequence length="511" mass="59032">MSRTVPNCNRSFLIESLLENKRIDNRTFYQSRDLQVNFGLTFGSCFVQLGNTIIYASTEATLDEPRITRPSEGRFKVIINIGAGGKEKWLRNIERSQPTEAILTTRLLEKIINRINVLDLESLCLVTGKMVWCICTKLVLLNFDGNLIEAASIATIASLMHFKRPDATVSPDNGDIIVHSYEERNPIPLTLFHYPLCVTFQFMDRTHLKKILTENQEILPEQHEHLVRKATQLLICDPTEEEEDFLHNVLIICANVYKEIVAIQSIGPLSLRSFSQRLLRSCTDKAFERVRFVTNYLKQTLEMHVNTSGQKQQPFERYGFYEAMLNGDLCIIRDYDRHPVLGDEQHNDHHHNNGENDNEILEKIHNIDIGFGGPSKWAIQINEPLDMDDDDDYEDKEHEEQPKIEIRTAQLTDPRMENNDDYDMEQKKSTNRNKKTNNMNKQKWTVVDKKKAATDSDIRTTIKKFNEKTKKEKRAIIAAANVADDDDEESATVQLQWEFSKKSGKNSKKKK</sequence>
<dbReference type="InterPro" id="IPR020568">
    <property type="entry name" value="Ribosomal_Su5_D2-typ_SF"/>
</dbReference>
<dbReference type="Pfam" id="PF01138">
    <property type="entry name" value="RNase_PH"/>
    <property type="match status" value="1"/>
</dbReference>
<evidence type="ECO:0000313" key="11">
    <source>
        <dbReference type="Proteomes" id="UP000790347"/>
    </source>
</evidence>
<keyword evidence="5" id="KW-0963">Cytoplasm</keyword>
<evidence type="ECO:0000256" key="5">
    <source>
        <dbReference type="ARBA" id="ARBA00022490"/>
    </source>
</evidence>
<dbReference type="GO" id="GO:0016075">
    <property type="term" value="P:rRNA catabolic process"/>
    <property type="evidence" value="ECO:0007669"/>
    <property type="project" value="TreeGrafter"/>
</dbReference>
<dbReference type="GO" id="GO:0000467">
    <property type="term" value="P:exonucleolytic trimming to generate mature 3'-end of 5.8S rRNA from tricistronic rRNA transcript (SSU-rRNA, 5.8S rRNA, LSU-rRNA)"/>
    <property type="evidence" value="ECO:0007669"/>
    <property type="project" value="TreeGrafter"/>
</dbReference>
<dbReference type="GO" id="GO:0000176">
    <property type="term" value="C:nuclear exosome (RNase complex)"/>
    <property type="evidence" value="ECO:0007669"/>
    <property type="project" value="TreeGrafter"/>
</dbReference>
<dbReference type="GO" id="GO:0034476">
    <property type="term" value="P:U5 snRNA 3'-end processing"/>
    <property type="evidence" value="ECO:0007669"/>
    <property type="project" value="TreeGrafter"/>
</dbReference>
<keyword evidence="11" id="KW-1185">Reference proteome</keyword>
<evidence type="ECO:0000256" key="2">
    <source>
        <dbReference type="ARBA" id="ARBA00004496"/>
    </source>
</evidence>
<evidence type="ECO:0000256" key="7">
    <source>
        <dbReference type="ARBA" id="ARBA00032660"/>
    </source>
</evidence>